<name>A0ACB8F6Y7_9SAUR</name>
<proteinExistence type="predicted"/>
<evidence type="ECO:0000313" key="2">
    <source>
        <dbReference type="Proteomes" id="UP000827872"/>
    </source>
</evidence>
<protein>
    <submittedName>
        <fullName evidence="1">Uncharacterized protein</fullName>
    </submittedName>
</protein>
<dbReference type="Proteomes" id="UP000827872">
    <property type="component" value="Linkage Group LG05"/>
</dbReference>
<keyword evidence="2" id="KW-1185">Reference proteome</keyword>
<sequence length="460" mass="52912">MYKDICRLPVKQGRCKHHKVRYFYNHTNKTCEKFTYGGCRGNKNRFQTLDKCHTKCLYPEVCKLPADPGPCEAHMPRYYYDPHNKSCELFVYGGCQGNRNRFFTLQQCEHICHHPDICVLPADTGPCFNYTRMYHYSPASKECLPFPYGGCQGNANRFPTLEECIETCSRKDICKLPQDPGPCSGHIPRFYYNSLNKTCEQFVYGGCEGNDNRFETQTECAWKCRNPDICKLPPETGPCRAARLRYYYNPRTQKCEIFTYGGCKGNENQFETLEECEHACKKPSLCRLPLNARQENASIAMYYYNPAKQACEKSLYGVHKGNPNRFATRVECWETCRDPDICKLPKDPGACEERVLRFYYDATTRLCTAFNYTGCKGNKNNFATKEECRQTCQGPGEQEAGPARGFLLTELLLNCRETWFLPAGISGELPSDLPEGLRLPRRQEVLFHRMWPSVSGASER</sequence>
<evidence type="ECO:0000313" key="1">
    <source>
        <dbReference type="EMBL" id="KAH8001026.1"/>
    </source>
</evidence>
<reference evidence="1" key="1">
    <citation type="submission" date="2021-08" db="EMBL/GenBank/DDBJ databases">
        <title>The first chromosome-level gecko genome reveals the dynamic sex chromosomes of Neotropical dwarf geckos (Sphaerodactylidae: Sphaerodactylus).</title>
        <authorList>
            <person name="Pinto B.J."/>
            <person name="Keating S.E."/>
            <person name="Gamble T."/>
        </authorList>
    </citation>
    <scope>NUCLEOTIDE SEQUENCE</scope>
    <source>
        <strain evidence="1">TG3544</strain>
    </source>
</reference>
<accession>A0ACB8F6Y7</accession>
<comment type="caution">
    <text evidence="1">The sequence shown here is derived from an EMBL/GenBank/DDBJ whole genome shotgun (WGS) entry which is preliminary data.</text>
</comment>
<gene>
    <name evidence="1" type="ORF">K3G42_030367</name>
</gene>
<organism evidence="1 2">
    <name type="scientific">Sphaerodactylus townsendi</name>
    <dbReference type="NCBI Taxonomy" id="933632"/>
    <lineage>
        <taxon>Eukaryota</taxon>
        <taxon>Metazoa</taxon>
        <taxon>Chordata</taxon>
        <taxon>Craniata</taxon>
        <taxon>Vertebrata</taxon>
        <taxon>Euteleostomi</taxon>
        <taxon>Lepidosauria</taxon>
        <taxon>Squamata</taxon>
        <taxon>Bifurcata</taxon>
        <taxon>Gekkota</taxon>
        <taxon>Sphaerodactylidae</taxon>
        <taxon>Sphaerodactylus</taxon>
    </lineage>
</organism>
<dbReference type="EMBL" id="CM037618">
    <property type="protein sequence ID" value="KAH8001026.1"/>
    <property type="molecule type" value="Genomic_DNA"/>
</dbReference>